<comment type="caution">
    <text evidence="10">The sequence shown here is derived from an EMBL/GenBank/DDBJ whole genome shotgun (WGS) entry which is preliminary data.</text>
</comment>
<feature type="domain" description="Flagellar basal body rod protein N-terminal" evidence="7">
    <location>
        <begin position="7"/>
        <end position="35"/>
    </location>
</feature>
<dbReference type="Pfam" id="PF00460">
    <property type="entry name" value="Flg_bb_rod"/>
    <property type="match status" value="1"/>
</dbReference>
<dbReference type="GO" id="GO:0005576">
    <property type="term" value="C:extracellular region"/>
    <property type="evidence" value="ECO:0007669"/>
    <property type="project" value="UniProtKB-SubCell"/>
</dbReference>
<protein>
    <recommendedName>
        <fullName evidence="4">Flagellar hook-associated protein 1</fullName>
    </recommendedName>
</protein>
<dbReference type="RefSeq" id="WP_127705524.1">
    <property type="nucleotide sequence ID" value="NZ_SACO01000001.1"/>
</dbReference>
<dbReference type="GO" id="GO:0044780">
    <property type="term" value="P:bacterial-type flagellum assembly"/>
    <property type="evidence" value="ECO:0007669"/>
    <property type="project" value="InterPro"/>
</dbReference>
<evidence type="ECO:0000256" key="6">
    <source>
        <dbReference type="ARBA" id="ARBA00023143"/>
    </source>
</evidence>
<dbReference type="InterPro" id="IPR053927">
    <property type="entry name" value="FlgK_helical"/>
</dbReference>
<gene>
    <name evidence="10" type="primary">flgK</name>
    <name evidence="10" type="ORF">EOE18_01710</name>
</gene>
<evidence type="ECO:0000259" key="9">
    <source>
        <dbReference type="Pfam" id="PF22638"/>
    </source>
</evidence>
<evidence type="ECO:0000259" key="8">
    <source>
        <dbReference type="Pfam" id="PF06429"/>
    </source>
</evidence>
<feature type="domain" description="Flagellar hook-associated protein FlgK helical" evidence="9">
    <location>
        <begin position="96"/>
        <end position="319"/>
    </location>
</feature>
<name>A0A3S2VAI5_9SPHN</name>
<evidence type="ECO:0000256" key="2">
    <source>
        <dbReference type="ARBA" id="ARBA00004613"/>
    </source>
</evidence>
<organism evidence="10 11">
    <name type="scientific">Novosphingobium umbonatum</name>
    <dbReference type="NCBI Taxonomy" id="1908524"/>
    <lineage>
        <taxon>Bacteria</taxon>
        <taxon>Pseudomonadati</taxon>
        <taxon>Pseudomonadota</taxon>
        <taxon>Alphaproteobacteria</taxon>
        <taxon>Sphingomonadales</taxon>
        <taxon>Sphingomonadaceae</taxon>
        <taxon>Novosphingobium</taxon>
    </lineage>
</organism>
<feature type="domain" description="Flagellar basal-body/hook protein C-terminal" evidence="8">
    <location>
        <begin position="405"/>
        <end position="444"/>
    </location>
</feature>
<comment type="subcellular location">
    <subcellularLocation>
        <location evidence="1">Bacterial flagellum basal body</location>
    </subcellularLocation>
    <subcellularLocation>
        <location evidence="2">Secreted</location>
    </subcellularLocation>
</comment>
<keyword evidence="5" id="KW-0964">Secreted</keyword>
<dbReference type="GO" id="GO:0005198">
    <property type="term" value="F:structural molecule activity"/>
    <property type="evidence" value="ECO:0007669"/>
    <property type="project" value="InterPro"/>
</dbReference>
<accession>A0A3S2VAI5</accession>
<dbReference type="GO" id="GO:0009425">
    <property type="term" value="C:bacterial-type flagellum basal body"/>
    <property type="evidence" value="ECO:0007669"/>
    <property type="project" value="UniProtKB-SubCell"/>
</dbReference>
<dbReference type="NCBIfam" id="TIGR02492">
    <property type="entry name" value="flgK_ends"/>
    <property type="match status" value="1"/>
</dbReference>
<dbReference type="EMBL" id="SACO01000001">
    <property type="protein sequence ID" value="RVU07817.1"/>
    <property type="molecule type" value="Genomic_DNA"/>
</dbReference>
<dbReference type="SUPFAM" id="SSF64518">
    <property type="entry name" value="Phase 1 flagellin"/>
    <property type="match status" value="1"/>
</dbReference>
<reference evidence="10 11" key="1">
    <citation type="submission" date="2019-01" db="EMBL/GenBank/DDBJ databases">
        <authorList>
            <person name="Chen W.-M."/>
        </authorList>
    </citation>
    <scope>NUCLEOTIDE SEQUENCE [LARGE SCALE GENOMIC DNA]</scope>
    <source>
        <strain evidence="10 11">FSY-9</strain>
    </source>
</reference>
<proteinExistence type="inferred from homology"/>
<keyword evidence="6" id="KW-0975">Bacterial flagellum</keyword>
<dbReference type="AlphaFoldDB" id="A0A3S2VAI5"/>
<comment type="similarity">
    <text evidence="3">Belongs to the flagella basal body rod proteins family.</text>
</comment>
<dbReference type="OrthoDB" id="7181295at2"/>
<evidence type="ECO:0000256" key="3">
    <source>
        <dbReference type="ARBA" id="ARBA00009677"/>
    </source>
</evidence>
<evidence type="ECO:0000259" key="7">
    <source>
        <dbReference type="Pfam" id="PF00460"/>
    </source>
</evidence>
<evidence type="ECO:0000313" key="11">
    <source>
        <dbReference type="Proteomes" id="UP000282837"/>
    </source>
</evidence>
<sequence>MTSNMIHIAASGTKAARAALDITAQNIANASTAGYVRRSVTLSELSVQDSVGSYGDISQFGVRVAGIVRNADAFLQSEVRRTASDSSRADTLVSGLTNVSNAVETSGVYDSLINFQAALTKLTSTPTDSALRANALESGKTLAQSFNVAAKSLQSAITGMQEGASDGVSNLNDLATSLAKLNMTIATDTDPASNSATLLDQRDAILEKMSKIADITTTFNANNTVSVQLGGSSGPALVSNITAGTVTMATATSGAISFSVGSLPATLSGGTLAGYQQGIAAGISAMDDLDTQAQDLMDLINTAQAAGVDLNGTTGTAMFSGTGAADMAVSLTSGSQIAAAPSGSAANSMNASNLTSMLSTMSTDKTSGNLNDLIFQLNSAVSSNTTTRDTLETIASNASTALASQAGVDLDTEAANLVRYQQAFQASGKVIQVANTLFDQLLNL</sequence>
<dbReference type="InterPro" id="IPR010930">
    <property type="entry name" value="Flg_bb/hook_C_dom"/>
</dbReference>
<evidence type="ECO:0000313" key="10">
    <source>
        <dbReference type="EMBL" id="RVU07817.1"/>
    </source>
</evidence>
<dbReference type="Proteomes" id="UP000282837">
    <property type="component" value="Unassembled WGS sequence"/>
</dbReference>
<dbReference type="InterPro" id="IPR002371">
    <property type="entry name" value="FlgK"/>
</dbReference>
<dbReference type="PANTHER" id="PTHR30033:SF2">
    <property type="entry name" value="FLAGELLAR HOOK PROTEIN"/>
    <property type="match status" value="1"/>
</dbReference>
<dbReference type="Pfam" id="PF06429">
    <property type="entry name" value="Flg_bbr_C"/>
    <property type="match status" value="1"/>
</dbReference>
<keyword evidence="11" id="KW-1185">Reference proteome</keyword>
<dbReference type="GO" id="GO:0009424">
    <property type="term" value="C:bacterial-type flagellum hook"/>
    <property type="evidence" value="ECO:0007669"/>
    <property type="project" value="InterPro"/>
</dbReference>
<evidence type="ECO:0000256" key="1">
    <source>
        <dbReference type="ARBA" id="ARBA00004117"/>
    </source>
</evidence>
<dbReference type="Pfam" id="PF22638">
    <property type="entry name" value="FlgK_D1"/>
    <property type="match status" value="1"/>
</dbReference>
<evidence type="ECO:0000256" key="5">
    <source>
        <dbReference type="ARBA" id="ARBA00022525"/>
    </source>
</evidence>
<dbReference type="InterPro" id="IPR001444">
    <property type="entry name" value="Flag_bb_rod_N"/>
</dbReference>
<keyword evidence="10" id="KW-0282">Flagellum</keyword>
<keyword evidence="10" id="KW-0966">Cell projection</keyword>
<keyword evidence="10" id="KW-0969">Cilium</keyword>
<evidence type="ECO:0000256" key="4">
    <source>
        <dbReference type="ARBA" id="ARBA00016244"/>
    </source>
</evidence>
<dbReference type="PANTHER" id="PTHR30033">
    <property type="entry name" value="FLAGELLAR HOOK-ASSOCIATED PROTEIN 1"/>
    <property type="match status" value="1"/>
</dbReference>